<dbReference type="EMBL" id="KV748472">
    <property type="protein sequence ID" value="OCL15225.1"/>
    <property type="molecule type" value="Genomic_DNA"/>
</dbReference>
<dbReference type="PANTHER" id="PTHR33112">
    <property type="entry name" value="DOMAIN PROTEIN, PUTATIVE-RELATED"/>
    <property type="match status" value="1"/>
</dbReference>
<evidence type="ECO:0000256" key="1">
    <source>
        <dbReference type="SAM" id="MobiDB-lite"/>
    </source>
</evidence>
<evidence type="ECO:0000259" key="2">
    <source>
        <dbReference type="Pfam" id="PF06985"/>
    </source>
</evidence>
<dbReference type="AlphaFoldDB" id="A0A8E2FEG3"/>
<dbReference type="InterPro" id="IPR010730">
    <property type="entry name" value="HET"/>
</dbReference>
<evidence type="ECO:0000313" key="3">
    <source>
        <dbReference type="EMBL" id="OCL15225.1"/>
    </source>
</evidence>
<dbReference type="Pfam" id="PF06985">
    <property type="entry name" value="HET"/>
    <property type="match status" value="1"/>
</dbReference>
<dbReference type="OrthoDB" id="5125733at2759"/>
<gene>
    <name evidence="3" type="ORF">AOQ84DRAFT_329778</name>
</gene>
<feature type="domain" description="Heterokaryon incompatibility" evidence="2">
    <location>
        <begin position="203"/>
        <end position="354"/>
    </location>
</feature>
<feature type="region of interest" description="Disordered" evidence="1">
    <location>
        <begin position="1"/>
        <end position="30"/>
    </location>
</feature>
<accession>A0A8E2FEG3</accession>
<organism evidence="3 4">
    <name type="scientific">Glonium stellatum</name>
    <dbReference type="NCBI Taxonomy" id="574774"/>
    <lineage>
        <taxon>Eukaryota</taxon>
        <taxon>Fungi</taxon>
        <taxon>Dikarya</taxon>
        <taxon>Ascomycota</taxon>
        <taxon>Pezizomycotina</taxon>
        <taxon>Dothideomycetes</taxon>
        <taxon>Pleosporomycetidae</taxon>
        <taxon>Gloniales</taxon>
        <taxon>Gloniaceae</taxon>
        <taxon>Glonium</taxon>
    </lineage>
</organism>
<evidence type="ECO:0000313" key="4">
    <source>
        <dbReference type="Proteomes" id="UP000250140"/>
    </source>
</evidence>
<dbReference type="Proteomes" id="UP000250140">
    <property type="component" value="Unassembled WGS sequence"/>
</dbReference>
<reference evidence="3 4" key="1">
    <citation type="journal article" date="2016" name="Nat. Commun.">
        <title>Ectomycorrhizal ecology is imprinted in the genome of the dominant symbiotic fungus Cenococcum geophilum.</title>
        <authorList>
            <consortium name="DOE Joint Genome Institute"/>
            <person name="Peter M."/>
            <person name="Kohler A."/>
            <person name="Ohm R.A."/>
            <person name="Kuo A."/>
            <person name="Krutzmann J."/>
            <person name="Morin E."/>
            <person name="Arend M."/>
            <person name="Barry K.W."/>
            <person name="Binder M."/>
            <person name="Choi C."/>
            <person name="Clum A."/>
            <person name="Copeland A."/>
            <person name="Grisel N."/>
            <person name="Haridas S."/>
            <person name="Kipfer T."/>
            <person name="LaButti K."/>
            <person name="Lindquist E."/>
            <person name="Lipzen A."/>
            <person name="Maire R."/>
            <person name="Meier B."/>
            <person name="Mihaltcheva S."/>
            <person name="Molinier V."/>
            <person name="Murat C."/>
            <person name="Poggeler S."/>
            <person name="Quandt C.A."/>
            <person name="Sperisen C."/>
            <person name="Tritt A."/>
            <person name="Tisserant E."/>
            <person name="Crous P.W."/>
            <person name="Henrissat B."/>
            <person name="Nehls U."/>
            <person name="Egli S."/>
            <person name="Spatafora J.W."/>
            <person name="Grigoriev I.V."/>
            <person name="Martin F.M."/>
        </authorList>
    </citation>
    <scope>NUCLEOTIDE SEQUENCE [LARGE SCALE GENOMIC DNA]</scope>
    <source>
        <strain evidence="3 4">CBS 207.34</strain>
    </source>
</reference>
<keyword evidence="4" id="KW-1185">Reference proteome</keyword>
<dbReference type="PANTHER" id="PTHR33112:SF9">
    <property type="entry name" value="HETEROKARYON INCOMPATIBILITY DOMAIN-CONTAINING PROTEIN"/>
    <property type="match status" value="1"/>
</dbReference>
<sequence length="658" mass="72934">MPKALRPKTLQPPAARSAQRRRRSPCKLCNNLDPRGHTTTAYDAESSSQANASLTLVIDGLKLQSSGELGCRFCFLVSQALDAFLKDWRTSRGRITINLVEGKPVKVSIEGLKCNGVSLEIYAPHGTRAPWITLGSTHDIPSNSGSDECFTFARKCIQDCLTNPKHGACRASAKLASPKRLLDVGRVDKPIRICEPRGRDIRYASLSHCWGTGPLLTTSSENLKSRKICIDWLSLPALFQDAIIITRQLGMRYLWIDAMCIIQDSKEDWECESAKMGSIYEHSYITIAAATSENSGSHCLTERCKVIKLQYLNTKGKASTLNVRKVLDHHPDPSEDAPARPKGPLTNRAWALQEHVLCSRVLHYTSTELIFECRTAYRCECMPSPKRFATTPALIPKMLSSGKKHGAWAAWHRVIAQYTKRRLTIPSDKLPAISGIASKIQDATKSAYFAGLWRDNLAEGLLWASSPLCEPPHQANRLTDWRAPSFSWASVDTEIQYYESDVAEGVEARSNIKILDAQCTLAGLNPLGEITDGFIKLRGPVLEGILITPELHEFAYQLLIKGASTLSVSPDSLLVEDDVNLESGEPLRTVRRANPDETFKHFKCTVLCLNIASYSHLWISGIVLGLSQRIPGAYERLGVFSSGSEFFRGAVEREIKLV</sequence>
<proteinExistence type="predicted"/>
<protein>
    <submittedName>
        <fullName evidence="3">HET-domain-containing protein</fullName>
    </submittedName>
</protein>
<name>A0A8E2FEG3_9PEZI</name>